<dbReference type="Gene3D" id="1.10.443.10">
    <property type="entry name" value="Intergrase catalytic core"/>
    <property type="match status" value="1"/>
</dbReference>
<dbReference type="PROSITE" id="PS51898">
    <property type="entry name" value="TYR_RECOMBINASE"/>
    <property type="match status" value="1"/>
</dbReference>
<dbReference type="InterPro" id="IPR013762">
    <property type="entry name" value="Integrase-like_cat_sf"/>
</dbReference>
<dbReference type="InterPro" id="IPR050090">
    <property type="entry name" value="Tyrosine_recombinase_XerCD"/>
</dbReference>
<dbReference type="PROSITE" id="PS51900">
    <property type="entry name" value="CB"/>
    <property type="match status" value="1"/>
</dbReference>
<feature type="domain" description="Core-binding (CB)" evidence="4">
    <location>
        <begin position="108"/>
        <end position="188"/>
    </location>
</feature>
<keyword evidence="1" id="KW-0238">DNA-binding</keyword>
<dbReference type="GO" id="GO:0003677">
    <property type="term" value="F:DNA binding"/>
    <property type="evidence" value="ECO:0007669"/>
    <property type="project" value="UniProtKB-KW"/>
</dbReference>
<dbReference type="InterPro" id="IPR011010">
    <property type="entry name" value="DNA_brk_join_enz"/>
</dbReference>
<dbReference type="EMBL" id="AMCI01001514">
    <property type="protein sequence ID" value="EJX05302.1"/>
    <property type="molecule type" value="Genomic_DNA"/>
</dbReference>
<protein>
    <submittedName>
        <fullName evidence="5">Integrase family protein</fullName>
    </submittedName>
</protein>
<organism evidence="5">
    <name type="scientific">gut metagenome</name>
    <dbReference type="NCBI Taxonomy" id="749906"/>
    <lineage>
        <taxon>unclassified sequences</taxon>
        <taxon>metagenomes</taxon>
        <taxon>organismal metagenomes</taxon>
    </lineage>
</organism>
<dbReference type="CDD" id="cd01188">
    <property type="entry name" value="INT_RitA_C_like"/>
    <property type="match status" value="1"/>
</dbReference>
<dbReference type="GO" id="GO:0006310">
    <property type="term" value="P:DNA recombination"/>
    <property type="evidence" value="ECO:0007669"/>
    <property type="project" value="UniProtKB-KW"/>
</dbReference>
<accession>J9GD86</accession>
<dbReference type="InterPro" id="IPR044068">
    <property type="entry name" value="CB"/>
</dbReference>
<dbReference type="GO" id="GO:0015074">
    <property type="term" value="P:DNA integration"/>
    <property type="evidence" value="ECO:0007669"/>
    <property type="project" value="InterPro"/>
</dbReference>
<feature type="domain" description="Tyr recombinase" evidence="3">
    <location>
        <begin position="212"/>
        <end position="400"/>
    </location>
</feature>
<comment type="caution">
    <text evidence="5">The sequence shown here is derived from an EMBL/GenBank/DDBJ whole genome shotgun (WGS) entry which is preliminary data.</text>
</comment>
<evidence type="ECO:0000256" key="2">
    <source>
        <dbReference type="ARBA" id="ARBA00023172"/>
    </source>
</evidence>
<sequence length="418" mass="48453">MKEQTELESLVSIYLLELRERGYCPGSLWKYGKICRLFIQWCNDRSIYSMTEEVARRYCTETIGCFVCDHRINYNQRYTIRVIRMLLTYKEKGDFEVRTPRKEYIFKTSLAQIVEAYLSNCSEKRHLASGSIRDRKSALYRYDTYLHERGLDLTDVSVDLFEQFTSSDLCGRRKTYKSYLKDLYRYLYAIEYVDKDYSSYILKEPKIHEPSNVPTTYTDDEIRKMLSAINRGTAKGKRDYLIVLLAAEYGLRASDITSLSLENIDWDKSTITLNQYKTGKPLFLPLLSSVGNAIIDYLQNGRPPGGENTIIVQHENARKGQHLTSPTIHSIVSDALKKANIPNWKEKKHGPHSLRHSLASNMLRRGASFPVISTVLGHSSTETTKHYISIDIEKLRECSLQIPKMSSIYFRKEAPYDK</sequence>
<keyword evidence="2" id="KW-0233">DNA recombination</keyword>
<dbReference type="InterPro" id="IPR002104">
    <property type="entry name" value="Integrase_catalytic"/>
</dbReference>
<evidence type="ECO:0000256" key="1">
    <source>
        <dbReference type="ARBA" id="ARBA00023125"/>
    </source>
</evidence>
<evidence type="ECO:0000259" key="3">
    <source>
        <dbReference type="PROSITE" id="PS51898"/>
    </source>
</evidence>
<dbReference type="PANTHER" id="PTHR30349">
    <property type="entry name" value="PHAGE INTEGRASE-RELATED"/>
    <property type="match status" value="1"/>
</dbReference>
<reference evidence="5" key="1">
    <citation type="journal article" date="2012" name="PLoS ONE">
        <title>Gene sets for utilization of primary and secondary nutrition supplies in the distal gut of endangered iberian lynx.</title>
        <authorList>
            <person name="Alcaide M."/>
            <person name="Messina E."/>
            <person name="Richter M."/>
            <person name="Bargiela R."/>
            <person name="Peplies J."/>
            <person name="Huws S.A."/>
            <person name="Newbold C.J."/>
            <person name="Golyshin P.N."/>
            <person name="Simon M.A."/>
            <person name="Lopez G."/>
            <person name="Yakimov M.M."/>
            <person name="Ferrer M."/>
        </authorList>
    </citation>
    <scope>NUCLEOTIDE SEQUENCE</scope>
</reference>
<dbReference type="PANTHER" id="PTHR30349:SF41">
    <property type="entry name" value="INTEGRASE_RECOMBINASE PROTEIN MJ0367-RELATED"/>
    <property type="match status" value="1"/>
</dbReference>
<evidence type="ECO:0000259" key="4">
    <source>
        <dbReference type="PROSITE" id="PS51900"/>
    </source>
</evidence>
<dbReference type="InterPro" id="IPR010998">
    <property type="entry name" value="Integrase_recombinase_N"/>
</dbReference>
<dbReference type="AlphaFoldDB" id="J9GD86"/>
<name>J9GD86_9ZZZZ</name>
<evidence type="ECO:0000313" key="5">
    <source>
        <dbReference type="EMBL" id="EJX05302.1"/>
    </source>
</evidence>
<proteinExistence type="predicted"/>
<dbReference type="Gene3D" id="1.10.150.130">
    <property type="match status" value="1"/>
</dbReference>
<dbReference type="Pfam" id="PF00589">
    <property type="entry name" value="Phage_integrase"/>
    <property type="match status" value="1"/>
</dbReference>
<gene>
    <name evidence="5" type="ORF">EVA_06589</name>
</gene>
<dbReference type="SUPFAM" id="SSF56349">
    <property type="entry name" value="DNA breaking-rejoining enzymes"/>
    <property type="match status" value="1"/>
</dbReference>